<dbReference type="RefSeq" id="WP_266000559.1">
    <property type="nucleotide sequence ID" value="NZ_JAPJDN010000045.1"/>
</dbReference>
<dbReference type="InterPro" id="IPR044068">
    <property type="entry name" value="CB"/>
</dbReference>
<reference evidence="8 9" key="1">
    <citation type="submission" date="2022-11" db="EMBL/GenBank/DDBJ databases">
        <title>Mycobacterium sp. nov.</title>
        <authorList>
            <person name="Papic B."/>
            <person name="Spicic S."/>
            <person name="Duvnjak S."/>
        </authorList>
    </citation>
    <scope>NUCLEOTIDE SEQUENCE [LARGE SCALE GENOMIC DNA]</scope>
    <source>
        <strain evidence="8 9">CVI_P4</strain>
    </source>
</reference>
<keyword evidence="2" id="KW-0229">DNA integration</keyword>
<dbReference type="SUPFAM" id="SSF56349">
    <property type="entry name" value="DNA breaking-rejoining enzymes"/>
    <property type="match status" value="1"/>
</dbReference>
<name>A0ABT3SMC7_9MYCO</name>
<gene>
    <name evidence="8" type="ORF">ORI27_28720</name>
</gene>
<dbReference type="PROSITE" id="PS51900">
    <property type="entry name" value="CB"/>
    <property type="match status" value="1"/>
</dbReference>
<dbReference type="InterPro" id="IPR050090">
    <property type="entry name" value="Tyrosine_recombinase_XerCD"/>
</dbReference>
<dbReference type="Gene3D" id="1.10.150.130">
    <property type="match status" value="1"/>
</dbReference>
<evidence type="ECO:0000259" key="6">
    <source>
        <dbReference type="PROSITE" id="PS51898"/>
    </source>
</evidence>
<protein>
    <submittedName>
        <fullName evidence="8">Tyrosine-type recombinase/integrase</fullName>
    </submittedName>
</protein>
<comment type="similarity">
    <text evidence="1">Belongs to the 'phage' integrase family.</text>
</comment>
<evidence type="ECO:0000313" key="9">
    <source>
        <dbReference type="Proteomes" id="UP001300745"/>
    </source>
</evidence>
<keyword evidence="3 5" id="KW-0238">DNA-binding</keyword>
<feature type="domain" description="Tyr recombinase" evidence="6">
    <location>
        <begin position="169"/>
        <end position="301"/>
    </location>
</feature>
<evidence type="ECO:0000313" key="8">
    <source>
        <dbReference type="EMBL" id="MCX2940683.1"/>
    </source>
</evidence>
<dbReference type="Proteomes" id="UP001300745">
    <property type="component" value="Unassembled WGS sequence"/>
</dbReference>
<evidence type="ECO:0000256" key="1">
    <source>
        <dbReference type="ARBA" id="ARBA00008857"/>
    </source>
</evidence>
<dbReference type="InterPro" id="IPR004107">
    <property type="entry name" value="Integrase_SAM-like_N"/>
</dbReference>
<feature type="domain" description="Core-binding (CB)" evidence="7">
    <location>
        <begin position="64"/>
        <end position="146"/>
    </location>
</feature>
<dbReference type="Gene3D" id="1.10.443.10">
    <property type="entry name" value="Intergrase catalytic core"/>
    <property type="match status" value="2"/>
</dbReference>
<sequence>MSNWLEVRRLGVAELTGERVEEFLAFQRGAGRHRAQWSRPGPLCLLDVLQRLGLAAEEPLRVGSPTDVLLDSFERYLFAERGLAVGTARGYVCHAARFLAGLSPSDLADVTAADVTRAVLRESGAVSVSATQNFVAGLRALLRFCFVEGLMHVDLSQAALPVTGRRRSALPQWITRAEAQALLESCDRRSALGRRDYALIIALLRLGLRRSEVATLHIDDVDWPAGELVVRRACRRAGVAEVGSHRLRHTVACEMVAIGVPLTQIAQVLRHHSLQTTAAYARVDLDRLRLISAPWPEGARR</sequence>
<keyword evidence="4" id="KW-0233">DNA recombination</keyword>
<evidence type="ECO:0000259" key="7">
    <source>
        <dbReference type="PROSITE" id="PS51900"/>
    </source>
</evidence>
<dbReference type="InterPro" id="IPR010998">
    <property type="entry name" value="Integrase_recombinase_N"/>
</dbReference>
<dbReference type="PROSITE" id="PS51898">
    <property type="entry name" value="TYR_RECOMBINASE"/>
    <property type="match status" value="1"/>
</dbReference>
<dbReference type="EMBL" id="JAPJDO010000045">
    <property type="protein sequence ID" value="MCX2940683.1"/>
    <property type="molecule type" value="Genomic_DNA"/>
</dbReference>
<comment type="caution">
    <text evidence="8">The sequence shown here is derived from an EMBL/GenBank/DDBJ whole genome shotgun (WGS) entry which is preliminary data.</text>
</comment>
<accession>A0ABT3SMC7</accession>
<dbReference type="PANTHER" id="PTHR30349:SF41">
    <property type="entry name" value="INTEGRASE_RECOMBINASE PROTEIN MJ0367-RELATED"/>
    <property type="match status" value="1"/>
</dbReference>
<dbReference type="InterPro" id="IPR002104">
    <property type="entry name" value="Integrase_catalytic"/>
</dbReference>
<evidence type="ECO:0000256" key="3">
    <source>
        <dbReference type="ARBA" id="ARBA00023125"/>
    </source>
</evidence>
<organism evidence="8 9">
    <name type="scientific">Mycobacterium pinniadriaticum</name>
    <dbReference type="NCBI Taxonomy" id="2994102"/>
    <lineage>
        <taxon>Bacteria</taxon>
        <taxon>Bacillati</taxon>
        <taxon>Actinomycetota</taxon>
        <taxon>Actinomycetes</taxon>
        <taxon>Mycobacteriales</taxon>
        <taxon>Mycobacteriaceae</taxon>
        <taxon>Mycobacterium</taxon>
    </lineage>
</organism>
<evidence type="ECO:0000256" key="4">
    <source>
        <dbReference type="ARBA" id="ARBA00023172"/>
    </source>
</evidence>
<evidence type="ECO:0000256" key="2">
    <source>
        <dbReference type="ARBA" id="ARBA00022908"/>
    </source>
</evidence>
<evidence type="ECO:0000256" key="5">
    <source>
        <dbReference type="PROSITE-ProRule" id="PRU01248"/>
    </source>
</evidence>
<dbReference type="Pfam" id="PF02899">
    <property type="entry name" value="Phage_int_SAM_1"/>
    <property type="match status" value="1"/>
</dbReference>
<dbReference type="PANTHER" id="PTHR30349">
    <property type="entry name" value="PHAGE INTEGRASE-RELATED"/>
    <property type="match status" value="1"/>
</dbReference>
<dbReference type="InterPro" id="IPR011010">
    <property type="entry name" value="DNA_brk_join_enz"/>
</dbReference>
<proteinExistence type="inferred from homology"/>
<keyword evidence="9" id="KW-1185">Reference proteome</keyword>
<dbReference type="Pfam" id="PF00589">
    <property type="entry name" value="Phage_integrase"/>
    <property type="match status" value="1"/>
</dbReference>
<dbReference type="InterPro" id="IPR013762">
    <property type="entry name" value="Integrase-like_cat_sf"/>
</dbReference>